<evidence type="ECO:0000313" key="4">
    <source>
        <dbReference type="Proteomes" id="UP000030905"/>
    </source>
</evidence>
<dbReference type="eggNOG" id="ENOG50332CQ">
    <property type="taxonomic scope" value="Bacteria"/>
</dbReference>
<dbReference type="EMBL" id="CP009268">
    <property type="protein sequence ID" value="AJA52639.1"/>
    <property type="molecule type" value="Genomic_DNA"/>
</dbReference>
<dbReference type="EMBL" id="JPGY02000001">
    <property type="protein sequence ID" value="KRU11351.1"/>
    <property type="molecule type" value="Genomic_DNA"/>
</dbReference>
<dbReference type="RefSeq" id="WP_003442437.1">
    <property type="nucleotide sequence ID" value="NZ_ANZB01000003.1"/>
</dbReference>
<reference evidence="1 4" key="1">
    <citation type="journal article" date="2015" name="Genome Announc.">
        <title>Complete Genome Sequence of the Nitrogen-Fixing and Solvent-Producing Clostridium pasteurianum DSM 525.</title>
        <authorList>
            <person name="Poehlein A."/>
            <person name="Grosse-Honebrink A."/>
            <person name="Zhang Y."/>
            <person name="Minton N.P."/>
            <person name="Daniel R."/>
        </authorList>
    </citation>
    <scope>NUCLEOTIDE SEQUENCE [LARGE SCALE GENOMIC DNA]</scope>
    <source>
        <strain evidence="1">DSM 525</strain>
        <strain evidence="4">DSM 525 / ATCC 6013</strain>
    </source>
</reference>
<gene>
    <name evidence="1" type="ORF">CLPA_c25820</name>
    <name evidence="2" type="ORF">CP6013_00598</name>
</gene>
<dbReference type="Proteomes" id="UP000030905">
    <property type="component" value="Chromosome"/>
</dbReference>
<dbReference type="PATRIC" id="fig|1262449.3.peg.1026"/>
<evidence type="ECO:0000313" key="1">
    <source>
        <dbReference type="EMBL" id="AJA52639.1"/>
    </source>
</evidence>
<proteinExistence type="predicted"/>
<evidence type="ECO:0000313" key="3">
    <source>
        <dbReference type="Proteomes" id="UP000028042"/>
    </source>
</evidence>
<name>A0A0H3J3Z8_CLOPA</name>
<accession>A0A0H3J3Z8</accession>
<dbReference type="GeneID" id="93074715"/>
<protein>
    <submittedName>
        <fullName evidence="1">Phage-like protein</fullName>
    </submittedName>
</protein>
<reference evidence="2 3" key="3">
    <citation type="journal article" name="Genome Announc.">
        <title>Improved Draft Genome Sequence of Clostridium pasteurianum Strain ATCC 6013 (DSM 525) Using a Hybrid Next-Generation Sequencing Approach.</title>
        <authorList>
            <person name="Pyne M.E."/>
            <person name="Utturkar S."/>
            <person name="Brown S.D."/>
            <person name="Moo-Young M."/>
            <person name="Chung D.A."/>
            <person name="Chou C.P."/>
        </authorList>
    </citation>
    <scope>NUCLEOTIDE SEQUENCE [LARGE SCALE GENOMIC DNA]</scope>
    <source>
        <strain evidence="2 3">ATCC 6013</strain>
    </source>
</reference>
<keyword evidence="4" id="KW-1185">Reference proteome</keyword>
<evidence type="ECO:0000313" key="2">
    <source>
        <dbReference type="EMBL" id="KRU11351.1"/>
    </source>
</evidence>
<dbReference type="Proteomes" id="UP000028042">
    <property type="component" value="Unassembled WGS sequence"/>
</dbReference>
<organism evidence="1 4">
    <name type="scientific">Clostridium pasteurianum DSM 525 = ATCC 6013</name>
    <dbReference type="NCBI Taxonomy" id="1262449"/>
    <lineage>
        <taxon>Bacteria</taxon>
        <taxon>Bacillati</taxon>
        <taxon>Bacillota</taxon>
        <taxon>Clostridia</taxon>
        <taxon>Eubacteriales</taxon>
        <taxon>Clostridiaceae</taxon>
        <taxon>Clostridium</taxon>
    </lineage>
</organism>
<sequence>MKIQNLELNIKYKSYRAICTTLEEEIKTGNAKIAQLKDWSRYFRYHKEGNGFIVDEIYGIPKEKVDNRKGHSGKSEGSRNNYIGIYGKYIDILLENKLYNIIQKRQIKEDNIVYITNVCIAELVKMVNFNYRTCNANREKFHRYLYKKNLSSSLAEQDIFTCIYAHIRPAIISSLTRLEKSNKIVVQASYIFYLNDYKQRCATDKETKYIKEVEKEQMQVMEITNAQKMWNINIRKKFYEKVQKIVLDHFAEVDSEINGYYQGYKITVENCNAQENIKALEKEFNTLFAANVMDSISKKIEKLKDDWGGIVLFKNEWDRKRIGLKYGKSIERLIKILISYNTLNITDIISNIKTQKQIDQENIELAKDFDFLFKEVE</sequence>
<dbReference type="KEGG" id="cpat:CLPA_c25820"/>
<dbReference type="KEGG" id="cpae:CPAST_c25820"/>
<dbReference type="AlphaFoldDB" id="A0A0H3J3Z8"/>
<reference evidence="2" key="2">
    <citation type="submission" date="2015-10" db="EMBL/GenBank/DDBJ databases">
        <title>Improved Draft Genome Sequence of Clostridium pasteurianum Strain ATCC 6013 (DSM 525) Using a Hybrid Next-Generation Sequencing Approach.</title>
        <authorList>
            <person name="Pyne M.E."/>
            <person name="Utturkar S.M."/>
            <person name="Brown S.D."/>
            <person name="Moo-Young M."/>
            <person name="Chung D.A."/>
            <person name="Chou P.C."/>
        </authorList>
    </citation>
    <scope>NUCLEOTIDE SEQUENCE</scope>
    <source>
        <strain evidence="2">ATCC 6013</strain>
    </source>
</reference>